<keyword evidence="3" id="KW-1185">Reference proteome</keyword>
<name>A0A3N2C7U8_9MICO</name>
<dbReference type="EMBL" id="RKHL01000001">
    <property type="protein sequence ID" value="ROR83571.1"/>
    <property type="molecule type" value="Genomic_DNA"/>
</dbReference>
<dbReference type="InterPro" id="IPR000073">
    <property type="entry name" value="AB_hydrolase_1"/>
</dbReference>
<dbReference type="Pfam" id="PF12697">
    <property type="entry name" value="Abhydrolase_6"/>
    <property type="match status" value="1"/>
</dbReference>
<protein>
    <submittedName>
        <fullName evidence="2">Pimeloyl-ACP methyl ester carboxylesterase</fullName>
    </submittedName>
</protein>
<dbReference type="InterPro" id="IPR029058">
    <property type="entry name" value="AB_hydrolase_fold"/>
</dbReference>
<accession>A0A3N2C7U8</accession>
<proteinExistence type="predicted"/>
<feature type="domain" description="AB hydrolase-1" evidence="1">
    <location>
        <begin position="52"/>
        <end position="283"/>
    </location>
</feature>
<dbReference type="InterPro" id="IPR000639">
    <property type="entry name" value="Epox_hydrolase-like"/>
</dbReference>
<dbReference type="Gene3D" id="3.40.50.1820">
    <property type="entry name" value="alpha/beta hydrolase"/>
    <property type="match status" value="1"/>
</dbReference>
<evidence type="ECO:0000259" key="1">
    <source>
        <dbReference type="Pfam" id="PF12697"/>
    </source>
</evidence>
<sequence>MNVTLKAIDISQTAMQTSFMNTKPASTGPATRYLDRPEGKIAYEIQGDGPLVVLVPGMGELRSSYRFLAPALVQAGYRVASTDLRGHGDSDTTFSSYGDVATASDVHALIRDLGAPAVIIGNSLAAGAGVIVAAEHPDDVSGLVLVGPFVRNPKAGAVMQAVFRAMMAPLWIARVWKAYLPTLNAGRKPVDFDDYLADVFASLRRPAYGKAFSQTTRQTDHAPAEAALPGVSAPTLVIMGTKDPDFPDPAAEARWIGDTLQAEVVLVEDAGHYPQAQQPEVTSQAVLGFLQTALHRA</sequence>
<evidence type="ECO:0000313" key="3">
    <source>
        <dbReference type="Proteomes" id="UP000266915"/>
    </source>
</evidence>
<evidence type="ECO:0000313" key="2">
    <source>
        <dbReference type="EMBL" id="ROR83571.1"/>
    </source>
</evidence>
<dbReference type="Proteomes" id="UP000266915">
    <property type="component" value="Unassembled WGS sequence"/>
</dbReference>
<gene>
    <name evidence="2" type="ORF">EDD42_3684</name>
</gene>
<dbReference type="PANTHER" id="PTHR43194:SF2">
    <property type="entry name" value="PEROXISOMAL MEMBRANE PROTEIN LPX1"/>
    <property type="match status" value="1"/>
</dbReference>
<reference evidence="2 3" key="1">
    <citation type="submission" date="2018-11" db="EMBL/GenBank/DDBJ databases">
        <title>Sequencing the genomes of 1000 actinobacteria strains.</title>
        <authorList>
            <person name="Klenk H.-P."/>
        </authorList>
    </citation>
    <scope>NUCLEOTIDE SEQUENCE [LARGE SCALE GENOMIC DNA]</scope>
    <source>
        <strain evidence="2 3">DSM 14012</strain>
    </source>
</reference>
<dbReference type="GO" id="GO:0003824">
    <property type="term" value="F:catalytic activity"/>
    <property type="evidence" value="ECO:0007669"/>
    <property type="project" value="InterPro"/>
</dbReference>
<comment type="caution">
    <text evidence="2">The sequence shown here is derived from an EMBL/GenBank/DDBJ whole genome shotgun (WGS) entry which is preliminary data.</text>
</comment>
<dbReference type="SUPFAM" id="SSF53474">
    <property type="entry name" value="alpha/beta-Hydrolases"/>
    <property type="match status" value="1"/>
</dbReference>
<dbReference type="PRINTS" id="PR00412">
    <property type="entry name" value="EPOXHYDRLASE"/>
</dbReference>
<dbReference type="PANTHER" id="PTHR43194">
    <property type="entry name" value="HYDROLASE ALPHA/BETA FOLD FAMILY"/>
    <property type="match status" value="1"/>
</dbReference>
<organism evidence="2 3">
    <name type="scientific">Plantibacter flavus</name>
    <dbReference type="NCBI Taxonomy" id="150123"/>
    <lineage>
        <taxon>Bacteria</taxon>
        <taxon>Bacillati</taxon>
        <taxon>Actinomycetota</taxon>
        <taxon>Actinomycetes</taxon>
        <taxon>Micrococcales</taxon>
        <taxon>Microbacteriaceae</taxon>
        <taxon>Plantibacter</taxon>
    </lineage>
</organism>
<dbReference type="InterPro" id="IPR050228">
    <property type="entry name" value="Carboxylesterase_BioH"/>
</dbReference>
<dbReference type="AlphaFoldDB" id="A0A3N2C7U8"/>
<dbReference type="PRINTS" id="PR00111">
    <property type="entry name" value="ABHYDROLASE"/>
</dbReference>